<dbReference type="GO" id="GO:0020037">
    <property type="term" value="F:heme binding"/>
    <property type="evidence" value="ECO:0007669"/>
    <property type="project" value="InterPro"/>
</dbReference>
<gene>
    <name evidence="6" type="ORF">N658DRAFT_501618</name>
</gene>
<dbReference type="Gene3D" id="1.10.630.10">
    <property type="entry name" value="Cytochrome P450"/>
    <property type="match status" value="1"/>
</dbReference>
<evidence type="ECO:0000256" key="3">
    <source>
        <dbReference type="ARBA" id="ARBA00022723"/>
    </source>
</evidence>
<dbReference type="GO" id="GO:0005506">
    <property type="term" value="F:iron ion binding"/>
    <property type="evidence" value="ECO:0007669"/>
    <property type="project" value="InterPro"/>
</dbReference>
<dbReference type="AlphaFoldDB" id="A0AAN6PW12"/>
<evidence type="ECO:0000313" key="7">
    <source>
        <dbReference type="Proteomes" id="UP001305647"/>
    </source>
</evidence>
<comment type="caution">
    <text evidence="6">The sequence shown here is derived from an EMBL/GenBank/DDBJ whole genome shotgun (WGS) entry which is preliminary data.</text>
</comment>
<organism evidence="6 7">
    <name type="scientific">Parathielavia hyrcaniae</name>
    <dbReference type="NCBI Taxonomy" id="113614"/>
    <lineage>
        <taxon>Eukaryota</taxon>
        <taxon>Fungi</taxon>
        <taxon>Dikarya</taxon>
        <taxon>Ascomycota</taxon>
        <taxon>Pezizomycotina</taxon>
        <taxon>Sordariomycetes</taxon>
        <taxon>Sordariomycetidae</taxon>
        <taxon>Sordariales</taxon>
        <taxon>Chaetomiaceae</taxon>
        <taxon>Parathielavia</taxon>
    </lineage>
</organism>
<keyword evidence="7" id="KW-1185">Reference proteome</keyword>
<evidence type="ECO:0000256" key="1">
    <source>
        <dbReference type="ARBA" id="ARBA00001971"/>
    </source>
</evidence>
<keyword evidence="4" id="KW-0560">Oxidoreductase</keyword>
<comment type="similarity">
    <text evidence="2">Belongs to the cytochrome P450 family.</text>
</comment>
<protein>
    <submittedName>
        <fullName evidence="6">Cytochrome P450</fullName>
    </submittedName>
</protein>
<evidence type="ECO:0000256" key="5">
    <source>
        <dbReference type="ARBA" id="ARBA00023004"/>
    </source>
</evidence>
<dbReference type="Proteomes" id="UP001305647">
    <property type="component" value="Unassembled WGS sequence"/>
</dbReference>
<dbReference type="EMBL" id="MU863716">
    <property type="protein sequence ID" value="KAK4096391.1"/>
    <property type="molecule type" value="Genomic_DNA"/>
</dbReference>
<evidence type="ECO:0000313" key="6">
    <source>
        <dbReference type="EMBL" id="KAK4096391.1"/>
    </source>
</evidence>
<dbReference type="InterPro" id="IPR001128">
    <property type="entry name" value="Cyt_P450"/>
</dbReference>
<dbReference type="GO" id="GO:0016705">
    <property type="term" value="F:oxidoreductase activity, acting on paired donors, with incorporation or reduction of molecular oxygen"/>
    <property type="evidence" value="ECO:0007669"/>
    <property type="project" value="InterPro"/>
</dbReference>
<evidence type="ECO:0000256" key="2">
    <source>
        <dbReference type="ARBA" id="ARBA00010617"/>
    </source>
</evidence>
<dbReference type="PANTHER" id="PTHR46206:SF7">
    <property type="entry name" value="P450, PUTATIVE (EUROFUNG)-RELATED"/>
    <property type="match status" value="1"/>
</dbReference>
<reference evidence="6" key="2">
    <citation type="submission" date="2023-05" db="EMBL/GenBank/DDBJ databases">
        <authorList>
            <consortium name="Lawrence Berkeley National Laboratory"/>
            <person name="Steindorff A."/>
            <person name="Hensen N."/>
            <person name="Bonometti L."/>
            <person name="Westerberg I."/>
            <person name="Brannstrom I.O."/>
            <person name="Guillou S."/>
            <person name="Cros-Aarteil S."/>
            <person name="Calhoun S."/>
            <person name="Haridas S."/>
            <person name="Kuo A."/>
            <person name="Mondo S."/>
            <person name="Pangilinan J."/>
            <person name="Riley R."/>
            <person name="Labutti K."/>
            <person name="Andreopoulos B."/>
            <person name="Lipzen A."/>
            <person name="Chen C."/>
            <person name="Yanf M."/>
            <person name="Daum C."/>
            <person name="Ng V."/>
            <person name="Clum A."/>
            <person name="Ohm R."/>
            <person name="Martin F."/>
            <person name="Silar P."/>
            <person name="Natvig D."/>
            <person name="Lalanne C."/>
            <person name="Gautier V."/>
            <person name="Ament-Velasquez S.L."/>
            <person name="Kruys A."/>
            <person name="Hutchinson M.I."/>
            <person name="Powell A.J."/>
            <person name="Barry K."/>
            <person name="Miller A.N."/>
            <person name="Grigoriev I.V."/>
            <person name="Debuchy R."/>
            <person name="Gladieux P."/>
            <person name="Thoren M.H."/>
            <person name="Johannesson H."/>
        </authorList>
    </citation>
    <scope>NUCLEOTIDE SEQUENCE</scope>
    <source>
        <strain evidence="6">CBS 757.83</strain>
    </source>
</reference>
<dbReference type="CDD" id="cd11041">
    <property type="entry name" value="CYP503A1-like"/>
    <property type="match status" value="1"/>
</dbReference>
<name>A0AAN6PW12_9PEZI</name>
<dbReference type="SUPFAM" id="SSF48264">
    <property type="entry name" value="Cytochrome P450"/>
    <property type="match status" value="1"/>
</dbReference>
<dbReference type="GO" id="GO:0004497">
    <property type="term" value="F:monooxygenase activity"/>
    <property type="evidence" value="ECO:0007669"/>
    <property type="project" value="InterPro"/>
</dbReference>
<comment type="cofactor">
    <cofactor evidence="1">
        <name>heme</name>
        <dbReference type="ChEBI" id="CHEBI:30413"/>
    </cofactor>
</comment>
<sequence length="513" mass="57383">MGRLIPCHLGVASVRYTTSGLSTRLGPDRIVADAQLGYEAISAKLPLLLLFFVHRQAFTVVVVPPKFLVEFRNLPEDVLSPNDSFAKAMHVKYIGIMNAAGQVVFPHTVKTSLTPALARLNPLIAEEVKVSIHGALPPCHDWTPININNTVQRIVAQVFGRIFIGAELSRSEEYLDAAVNYTVRALDQVRPWLRPILAWKLPEVKKIGQRLAQADKLLRPVVAARQRIKDDSEKPDDMLQWLMDGQDKFKHYTTEVLARIQLGITFVAVRTTSALLTNVFHNLAAYPQYVPELRDEIRAALAEHNGVFNNPAMHTMKKLDSFFKETSRLYPSGFMAFQRQVNKSFTLSNGEVIPAGVVIQVPVAAISRDSDVFADPDQLDPWRFSRLRAEAAIEDDARHQLVTLNPDIMLIRFLSSRGQTDWASGWDLSTFFLADALPSTVRLWVACVPRSFLHCQRDEDDCGQAASGLRHQAPGRRPGEVPESLDRAELVTFPTQRKTCSSGVVRTLRRGPN</sequence>
<accession>A0AAN6PW12</accession>
<keyword evidence="5" id="KW-0408">Iron</keyword>
<keyword evidence="3" id="KW-0479">Metal-binding</keyword>
<proteinExistence type="inferred from homology"/>
<dbReference type="PANTHER" id="PTHR46206">
    <property type="entry name" value="CYTOCHROME P450"/>
    <property type="match status" value="1"/>
</dbReference>
<dbReference type="InterPro" id="IPR036396">
    <property type="entry name" value="Cyt_P450_sf"/>
</dbReference>
<reference evidence="6" key="1">
    <citation type="journal article" date="2023" name="Mol. Phylogenet. Evol.">
        <title>Genome-scale phylogeny and comparative genomics of the fungal order Sordariales.</title>
        <authorList>
            <person name="Hensen N."/>
            <person name="Bonometti L."/>
            <person name="Westerberg I."/>
            <person name="Brannstrom I.O."/>
            <person name="Guillou S."/>
            <person name="Cros-Aarteil S."/>
            <person name="Calhoun S."/>
            <person name="Haridas S."/>
            <person name="Kuo A."/>
            <person name="Mondo S."/>
            <person name="Pangilinan J."/>
            <person name="Riley R."/>
            <person name="LaButti K."/>
            <person name="Andreopoulos B."/>
            <person name="Lipzen A."/>
            <person name="Chen C."/>
            <person name="Yan M."/>
            <person name="Daum C."/>
            <person name="Ng V."/>
            <person name="Clum A."/>
            <person name="Steindorff A."/>
            <person name="Ohm R.A."/>
            <person name="Martin F."/>
            <person name="Silar P."/>
            <person name="Natvig D.O."/>
            <person name="Lalanne C."/>
            <person name="Gautier V."/>
            <person name="Ament-Velasquez S.L."/>
            <person name="Kruys A."/>
            <person name="Hutchinson M.I."/>
            <person name="Powell A.J."/>
            <person name="Barry K."/>
            <person name="Miller A.N."/>
            <person name="Grigoriev I.V."/>
            <person name="Debuchy R."/>
            <person name="Gladieux P."/>
            <person name="Hiltunen Thoren M."/>
            <person name="Johannesson H."/>
        </authorList>
    </citation>
    <scope>NUCLEOTIDE SEQUENCE</scope>
    <source>
        <strain evidence="6">CBS 757.83</strain>
    </source>
</reference>
<dbReference type="Pfam" id="PF00067">
    <property type="entry name" value="p450"/>
    <property type="match status" value="1"/>
</dbReference>
<evidence type="ECO:0000256" key="4">
    <source>
        <dbReference type="ARBA" id="ARBA00023002"/>
    </source>
</evidence>